<protein>
    <submittedName>
        <fullName evidence="2">Uncharacterized protein</fullName>
    </submittedName>
</protein>
<evidence type="ECO:0000313" key="3">
    <source>
        <dbReference type="Proteomes" id="UP001362999"/>
    </source>
</evidence>
<dbReference type="Proteomes" id="UP001362999">
    <property type="component" value="Unassembled WGS sequence"/>
</dbReference>
<feature type="compositionally biased region" description="Polar residues" evidence="1">
    <location>
        <begin position="22"/>
        <end position="42"/>
    </location>
</feature>
<proteinExistence type="predicted"/>
<dbReference type="EMBL" id="JAWWNJ010000033">
    <property type="protein sequence ID" value="KAK7025890.1"/>
    <property type="molecule type" value="Genomic_DNA"/>
</dbReference>
<evidence type="ECO:0000313" key="2">
    <source>
        <dbReference type="EMBL" id="KAK7025890.1"/>
    </source>
</evidence>
<comment type="caution">
    <text evidence="2">The sequence shown here is derived from an EMBL/GenBank/DDBJ whole genome shotgun (WGS) entry which is preliminary data.</text>
</comment>
<feature type="compositionally biased region" description="Basic and acidic residues" evidence="1">
    <location>
        <begin position="188"/>
        <end position="230"/>
    </location>
</feature>
<dbReference type="AlphaFoldDB" id="A0AAW0BIS0"/>
<name>A0AAW0BIS0_9AGAR</name>
<feature type="region of interest" description="Disordered" evidence="1">
    <location>
        <begin position="188"/>
        <end position="252"/>
    </location>
</feature>
<reference evidence="2 3" key="1">
    <citation type="journal article" date="2024" name="J Genomics">
        <title>Draft genome sequencing and assembly of Favolaschia claudopus CIRM-BRFM 2984 isolated from oak limbs.</title>
        <authorList>
            <person name="Navarro D."/>
            <person name="Drula E."/>
            <person name="Chaduli D."/>
            <person name="Cazenave R."/>
            <person name="Ahrendt S."/>
            <person name="Wang J."/>
            <person name="Lipzen A."/>
            <person name="Daum C."/>
            <person name="Barry K."/>
            <person name="Grigoriev I.V."/>
            <person name="Favel A."/>
            <person name="Rosso M.N."/>
            <person name="Martin F."/>
        </authorList>
    </citation>
    <scope>NUCLEOTIDE SEQUENCE [LARGE SCALE GENOMIC DNA]</scope>
    <source>
        <strain evidence="2 3">CIRM-BRFM 2984</strain>
    </source>
</reference>
<organism evidence="2 3">
    <name type="scientific">Favolaschia claudopus</name>
    <dbReference type="NCBI Taxonomy" id="2862362"/>
    <lineage>
        <taxon>Eukaryota</taxon>
        <taxon>Fungi</taxon>
        <taxon>Dikarya</taxon>
        <taxon>Basidiomycota</taxon>
        <taxon>Agaricomycotina</taxon>
        <taxon>Agaricomycetes</taxon>
        <taxon>Agaricomycetidae</taxon>
        <taxon>Agaricales</taxon>
        <taxon>Marasmiineae</taxon>
        <taxon>Mycenaceae</taxon>
        <taxon>Favolaschia</taxon>
    </lineage>
</organism>
<gene>
    <name evidence="2" type="ORF">R3P38DRAFT_3193527</name>
</gene>
<feature type="compositionally biased region" description="Pro residues" evidence="1">
    <location>
        <begin position="66"/>
        <end position="75"/>
    </location>
</feature>
<feature type="compositionally biased region" description="Basic and acidic residues" evidence="1">
    <location>
        <begin position="239"/>
        <end position="252"/>
    </location>
</feature>
<keyword evidence="3" id="KW-1185">Reference proteome</keyword>
<accession>A0AAW0BIS0</accession>
<evidence type="ECO:0000256" key="1">
    <source>
        <dbReference type="SAM" id="MobiDB-lite"/>
    </source>
</evidence>
<feature type="region of interest" description="Disordered" evidence="1">
    <location>
        <begin position="1"/>
        <end position="170"/>
    </location>
</feature>
<sequence>MPATTSSPLPTCLDSRRRLGSWLSTKKTATSKGMVGGQNSPLGSEYSPPDDEGGMTSSDESNSSCPPSPPSPYPRRTPSHPISPLIPSTSSAAPEEHHNDSEEEFSPSLIPVIADSDRPTTPPPSKRTHSERATDTPHASPVKKRLKEKVKSATSSAMEMLKNGSPPKISALFRTTGWSKLKVLTEAEKQDVFAAEADERRDKFEERAKRERREKAAKDEKRKADQNERQRRSRAKKRKAEEAVFHTPENRL</sequence>